<dbReference type="EMBL" id="JAVIFY010000013">
    <property type="protein sequence ID" value="MDQ9093193.1"/>
    <property type="molecule type" value="Genomic_DNA"/>
</dbReference>
<name>A0ABU1BFC0_PSEHA</name>
<sequence>MSTIERIFQALLFEVIALSIVIPTSVMVGDFDAGKMTIVGIGLSLFAMLWNYIYNIIFDKLAGFNRIERGLATRIAHAIGFELGMVVITLPALAWYLDITWLAATILEAGFLVFILVYTLIFNWLYDRYQPYQKCFCKHELV</sequence>
<dbReference type="InterPro" id="IPR058208">
    <property type="entry name" value="PACE"/>
</dbReference>
<comment type="caution">
    <text evidence="3">The sequence shown here is derived from an EMBL/GenBank/DDBJ whole genome shotgun (WGS) entry which is preliminary data.</text>
</comment>
<keyword evidence="1" id="KW-1133">Transmembrane helix</keyword>
<feature type="transmembrane region" description="Helical" evidence="1">
    <location>
        <begin position="7"/>
        <end position="28"/>
    </location>
</feature>
<feature type="domain" description="Chlorhexidine efflux transporter" evidence="2">
    <location>
        <begin position="2"/>
        <end position="61"/>
    </location>
</feature>
<protein>
    <submittedName>
        <fullName evidence="3">PACE efflux transporter</fullName>
    </submittedName>
</protein>
<feature type="transmembrane region" description="Helical" evidence="1">
    <location>
        <begin position="34"/>
        <end position="54"/>
    </location>
</feature>
<proteinExistence type="predicted"/>
<evidence type="ECO:0000313" key="3">
    <source>
        <dbReference type="EMBL" id="MDQ9093193.1"/>
    </source>
</evidence>
<keyword evidence="1" id="KW-0472">Membrane</keyword>
<dbReference type="RefSeq" id="WP_309039441.1">
    <property type="nucleotide sequence ID" value="NZ_JAVIFY010000013.1"/>
</dbReference>
<evidence type="ECO:0000313" key="4">
    <source>
        <dbReference type="Proteomes" id="UP001226574"/>
    </source>
</evidence>
<feature type="transmembrane region" description="Helical" evidence="1">
    <location>
        <begin position="102"/>
        <end position="126"/>
    </location>
</feature>
<keyword evidence="4" id="KW-1185">Reference proteome</keyword>
<reference evidence="3 4" key="1">
    <citation type="submission" date="2023-08" db="EMBL/GenBank/DDBJ databases">
        <title>Pseudoalteromonas haloplanktis LL1 genome.</title>
        <authorList>
            <person name="Wu S."/>
        </authorList>
    </citation>
    <scope>NUCLEOTIDE SEQUENCE [LARGE SCALE GENOMIC DNA]</scope>
    <source>
        <strain evidence="3 4">LL1</strain>
    </source>
</reference>
<feature type="domain" description="Chlorhexidine efflux transporter" evidence="2">
    <location>
        <begin position="69"/>
        <end position="131"/>
    </location>
</feature>
<dbReference type="Proteomes" id="UP001226574">
    <property type="component" value="Unassembled WGS sequence"/>
</dbReference>
<gene>
    <name evidence="3" type="ORF">RC083_16575</name>
</gene>
<feature type="transmembrane region" description="Helical" evidence="1">
    <location>
        <begin position="75"/>
        <end position="96"/>
    </location>
</feature>
<evidence type="ECO:0000256" key="1">
    <source>
        <dbReference type="SAM" id="Phobius"/>
    </source>
</evidence>
<dbReference type="InterPro" id="IPR007896">
    <property type="entry name" value="BTP_bacteria"/>
</dbReference>
<dbReference type="NCBIfam" id="NF033664">
    <property type="entry name" value="PACE_transport"/>
    <property type="match status" value="1"/>
</dbReference>
<evidence type="ECO:0000259" key="2">
    <source>
        <dbReference type="Pfam" id="PF05232"/>
    </source>
</evidence>
<accession>A0ABU1BFC0</accession>
<organism evidence="3 4">
    <name type="scientific">Pseudoalteromonas haloplanktis</name>
    <name type="common">Alteromonas haloplanktis</name>
    <dbReference type="NCBI Taxonomy" id="228"/>
    <lineage>
        <taxon>Bacteria</taxon>
        <taxon>Pseudomonadati</taxon>
        <taxon>Pseudomonadota</taxon>
        <taxon>Gammaproteobacteria</taxon>
        <taxon>Alteromonadales</taxon>
        <taxon>Pseudoalteromonadaceae</taxon>
        <taxon>Pseudoalteromonas</taxon>
    </lineage>
</organism>
<keyword evidence="1" id="KW-0812">Transmembrane</keyword>
<dbReference type="Pfam" id="PF05232">
    <property type="entry name" value="BTP"/>
    <property type="match status" value="2"/>
</dbReference>